<protein>
    <submittedName>
        <fullName evidence="2">Uncharacterized protein</fullName>
    </submittedName>
</protein>
<name>A0A284RHE6_ARMOS</name>
<sequence length="379" mass="42777">MKRIPFAMETSTAETEEIVLRTTIRFYSKTRRINLDPHRRRYPRPRCHYHLNGSILGPNPSDTAWDSWHSRSFRLLSLTPVISDESSLTSPILRFKVPFKPIDLAVYAVPDVDSMQCDPGLSRAMRNDRIGFSTFKADTILVLSSPTKPKVATLVRNMTAIPLHPSLERLLSYEMCFDMEQSRFSYRRSSLPSSYTFSATASFLTMTLASSLGGGVESKDIESRVFRIDIPAHLTCAILFPNNASHTFCGHFWDVSLRCSVSRRGPRSQQEHRTTPCSCNQDPRNDEDQCSERRPSTFQHPPHLFASQARSAIQHERGSILMLRVRSVILQSGLGSRSRIVEIMDGTHRSGSKMCSSYSDLASYPCSRFSVQKGSATNV</sequence>
<dbReference type="Proteomes" id="UP000219338">
    <property type="component" value="Unassembled WGS sequence"/>
</dbReference>
<organism evidence="2 3">
    <name type="scientific">Armillaria ostoyae</name>
    <name type="common">Armillaria root rot fungus</name>
    <dbReference type="NCBI Taxonomy" id="47428"/>
    <lineage>
        <taxon>Eukaryota</taxon>
        <taxon>Fungi</taxon>
        <taxon>Dikarya</taxon>
        <taxon>Basidiomycota</taxon>
        <taxon>Agaricomycotina</taxon>
        <taxon>Agaricomycetes</taxon>
        <taxon>Agaricomycetidae</taxon>
        <taxon>Agaricales</taxon>
        <taxon>Marasmiineae</taxon>
        <taxon>Physalacriaceae</taxon>
        <taxon>Armillaria</taxon>
    </lineage>
</organism>
<keyword evidence="3" id="KW-1185">Reference proteome</keyword>
<evidence type="ECO:0000313" key="3">
    <source>
        <dbReference type="Proteomes" id="UP000219338"/>
    </source>
</evidence>
<evidence type="ECO:0000313" key="2">
    <source>
        <dbReference type="EMBL" id="SJL08171.1"/>
    </source>
</evidence>
<accession>A0A284RHE6</accession>
<dbReference type="AlphaFoldDB" id="A0A284RHE6"/>
<feature type="region of interest" description="Disordered" evidence="1">
    <location>
        <begin position="264"/>
        <end position="301"/>
    </location>
</feature>
<evidence type="ECO:0000256" key="1">
    <source>
        <dbReference type="SAM" id="MobiDB-lite"/>
    </source>
</evidence>
<gene>
    <name evidence="2" type="ORF">ARMOST_11534</name>
</gene>
<reference evidence="3" key="1">
    <citation type="journal article" date="2017" name="Nat. Ecol. Evol.">
        <title>Genome expansion and lineage-specific genetic innovations in the forest pathogenic fungi Armillaria.</title>
        <authorList>
            <person name="Sipos G."/>
            <person name="Prasanna A.N."/>
            <person name="Walter M.C."/>
            <person name="O'Connor E."/>
            <person name="Balint B."/>
            <person name="Krizsan K."/>
            <person name="Kiss B."/>
            <person name="Hess J."/>
            <person name="Varga T."/>
            <person name="Slot J."/>
            <person name="Riley R."/>
            <person name="Boka B."/>
            <person name="Rigling D."/>
            <person name="Barry K."/>
            <person name="Lee J."/>
            <person name="Mihaltcheva S."/>
            <person name="LaButti K."/>
            <person name="Lipzen A."/>
            <person name="Waldron R."/>
            <person name="Moloney N.M."/>
            <person name="Sperisen C."/>
            <person name="Kredics L."/>
            <person name="Vagvoelgyi C."/>
            <person name="Patrignani A."/>
            <person name="Fitzpatrick D."/>
            <person name="Nagy I."/>
            <person name="Doyle S."/>
            <person name="Anderson J.B."/>
            <person name="Grigoriev I.V."/>
            <person name="Gueldener U."/>
            <person name="Muensterkoetter M."/>
            <person name="Nagy L.G."/>
        </authorList>
    </citation>
    <scope>NUCLEOTIDE SEQUENCE [LARGE SCALE GENOMIC DNA]</scope>
    <source>
        <strain evidence="3">C18/9</strain>
    </source>
</reference>
<dbReference type="EMBL" id="FUEG01000009">
    <property type="protein sequence ID" value="SJL08171.1"/>
    <property type="molecule type" value="Genomic_DNA"/>
</dbReference>
<feature type="compositionally biased region" description="Basic and acidic residues" evidence="1">
    <location>
        <begin position="283"/>
        <end position="295"/>
    </location>
</feature>
<proteinExistence type="predicted"/>